<dbReference type="Pfam" id="PF12259">
    <property type="entry name" value="Baculo_F"/>
    <property type="match status" value="2"/>
</dbReference>
<gene>
    <name evidence="3" type="ORF">OBRU01_07656</name>
</gene>
<evidence type="ECO:0000256" key="2">
    <source>
        <dbReference type="SAM" id="Phobius"/>
    </source>
</evidence>
<keyword evidence="1" id="KW-0175">Coiled coil</keyword>
<feature type="coiled-coil region" evidence="1">
    <location>
        <begin position="81"/>
        <end position="108"/>
    </location>
</feature>
<reference evidence="3 4" key="1">
    <citation type="journal article" date="2015" name="Genome Biol. Evol.">
        <title>The genome of winter moth (Operophtera brumata) provides a genomic perspective on sexual dimorphism and phenology.</title>
        <authorList>
            <person name="Derks M.F."/>
            <person name="Smit S."/>
            <person name="Salis L."/>
            <person name="Schijlen E."/>
            <person name="Bossers A."/>
            <person name="Mateman C."/>
            <person name="Pijl A.S."/>
            <person name="de Ridder D."/>
            <person name="Groenen M.A."/>
            <person name="Visser M.E."/>
            <person name="Megens H.J."/>
        </authorList>
    </citation>
    <scope>NUCLEOTIDE SEQUENCE [LARGE SCALE GENOMIC DNA]</scope>
    <source>
        <strain evidence="3">WM2013NL</strain>
        <tissue evidence="3">Head and thorax</tissue>
    </source>
</reference>
<protein>
    <submittedName>
        <fullName evidence="3">Uncharacterized protein</fullName>
    </submittedName>
</protein>
<proteinExistence type="predicted"/>
<feature type="transmembrane region" description="Helical" evidence="2">
    <location>
        <begin position="493"/>
        <end position="514"/>
    </location>
</feature>
<keyword evidence="2" id="KW-1133">Transmembrane helix</keyword>
<keyword evidence="4" id="KW-1185">Reference proteome</keyword>
<comment type="caution">
    <text evidence="3">The sequence shown here is derived from an EMBL/GenBank/DDBJ whole genome shotgun (WGS) entry which is preliminary data.</text>
</comment>
<dbReference type="EMBL" id="JTDY01000938">
    <property type="protein sequence ID" value="KOB75364.1"/>
    <property type="molecule type" value="Genomic_DNA"/>
</dbReference>
<sequence>MLVMIASMISPSIQLTPDQATFNVSALNGSQKLYFDKISDLQFIKDEWKLVVYYNMTTYWHGVSNISNYINHIKNLSKGEKAQYQNIVSQLEHEMEEVEHYNKLLLAQNIRRQRRGLINGIGYVANSLFGVLDDRFAEQYKQDVEKIANNENHLQDLIKNQTSVLESEYNILKRNEKAMAQQFKFIKDQIHNISLSENRIQYDSEIGFYITSSALTANIILSNLRRMQQTLISTVTDISQGQIDPHLLLPEEMENQMNIISGQLKGDLMLPFDRHNIKGHQILLPITNRALHSIQLKKGYASFLSENDLQHCTHAPNEKILCILQLPIYDLQLKQSLCSIKLLSTSSDSICKTIVATCQDRWIKLHRPNDWLYACCAECHVRIQCPAGITIKQLTGTGVITLGDECKLRGSGYTIYTNNNFLTKVNIESKFETPELSVLNKIIDTSATASALSSGESFDPTAEMDWDELISQIKLLKEQSSYQLNVHDVHHYVMVYVILCITVVGAIIAIGWRWRRNRSLAMARHEPAVSYETEAAAPQPRPRANSVSAVHVHSEQVLRACEPECSVKGVSTGTSPIVIKSKLYQ</sequence>
<evidence type="ECO:0000256" key="1">
    <source>
        <dbReference type="SAM" id="Coils"/>
    </source>
</evidence>
<keyword evidence="2" id="KW-0472">Membrane</keyword>
<name>A0A0L7LJ23_OPEBR</name>
<keyword evidence="2" id="KW-0812">Transmembrane</keyword>
<dbReference type="InterPro" id="IPR022048">
    <property type="entry name" value="Envelope_fusion-like"/>
</dbReference>
<dbReference type="AlphaFoldDB" id="A0A0L7LJ23"/>
<evidence type="ECO:0000313" key="3">
    <source>
        <dbReference type="EMBL" id="KOB75364.1"/>
    </source>
</evidence>
<accession>A0A0L7LJ23</accession>
<evidence type="ECO:0000313" key="4">
    <source>
        <dbReference type="Proteomes" id="UP000037510"/>
    </source>
</evidence>
<organism evidence="3 4">
    <name type="scientific">Operophtera brumata</name>
    <name type="common">Winter moth</name>
    <name type="synonym">Phalaena brumata</name>
    <dbReference type="NCBI Taxonomy" id="104452"/>
    <lineage>
        <taxon>Eukaryota</taxon>
        <taxon>Metazoa</taxon>
        <taxon>Ecdysozoa</taxon>
        <taxon>Arthropoda</taxon>
        <taxon>Hexapoda</taxon>
        <taxon>Insecta</taxon>
        <taxon>Pterygota</taxon>
        <taxon>Neoptera</taxon>
        <taxon>Endopterygota</taxon>
        <taxon>Lepidoptera</taxon>
        <taxon>Glossata</taxon>
        <taxon>Ditrysia</taxon>
        <taxon>Geometroidea</taxon>
        <taxon>Geometridae</taxon>
        <taxon>Larentiinae</taxon>
        <taxon>Operophtera</taxon>
    </lineage>
</organism>
<dbReference type="Proteomes" id="UP000037510">
    <property type="component" value="Unassembled WGS sequence"/>
</dbReference>